<dbReference type="Gene3D" id="2.60.40.10">
    <property type="entry name" value="Immunoglobulins"/>
    <property type="match status" value="2"/>
</dbReference>
<keyword evidence="9" id="KW-1185">Reference proteome</keyword>
<dbReference type="SUPFAM" id="SSF48726">
    <property type="entry name" value="Immunoglobulin"/>
    <property type="match status" value="1"/>
</dbReference>
<accession>A0A3Q1EZ25</accession>
<dbReference type="AlphaFoldDB" id="A0A3Q1EZ25"/>
<evidence type="ECO:0000256" key="4">
    <source>
        <dbReference type="ARBA" id="ARBA00023180"/>
    </source>
</evidence>
<feature type="compositionally biased region" description="Basic and acidic residues" evidence="5">
    <location>
        <begin position="260"/>
        <end position="284"/>
    </location>
</feature>
<evidence type="ECO:0000256" key="6">
    <source>
        <dbReference type="SAM" id="Phobius"/>
    </source>
</evidence>
<dbReference type="GO" id="GO:0016020">
    <property type="term" value="C:membrane"/>
    <property type="evidence" value="ECO:0007669"/>
    <property type="project" value="UniProtKB-SubCell"/>
</dbReference>
<keyword evidence="4" id="KW-0325">Glycoprotein</keyword>
<proteinExistence type="predicted"/>
<dbReference type="Ensembl" id="ENSAPOT00000001532.1">
    <property type="protein sequence ID" value="ENSAPOP00000009449.1"/>
    <property type="gene ID" value="ENSAPOG00000011727.1"/>
</dbReference>
<dbReference type="Proteomes" id="UP000257200">
    <property type="component" value="Unplaced"/>
</dbReference>
<dbReference type="InterPro" id="IPR036179">
    <property type="entry name" value="Ig-like_dom_sf"/>
</dbReference>
<evidence type="ECO:0000256" key="2">
    <source>
        <dbReference type="ARBA" id="ARBA00022729"/>
    </source>
</evidence>
<dbReference type="PANTHER" id="PTHR12080">
    <property type="entry name" value="SIGNALING LYMPHOCYTIC ACTIVATION MOLECULE"/>
    <property type="match status" value="1"/>
</dbReference>
<reference evidence="8" key="1">
    <citation type="submission" date="2025-08" db="UniProtKB">
        <authorList>
            <consortium name="Ensembl"/>
        </authorList>
    </citation>
    <scope>IDENTIFICATION</scope>
</reference>
<dbReference type="InParanoid" id="A0A3Q1EZ25"/>
<reference evidence="8" key="2">
    <citation type="submission" date="2025-09" db="UniProtKB">
        <authorList>
            <consortium name="Ensembl"/>
        </authorList>
    </citation>
    <scope>IDENTIFICATION</scope>
</reference>
<protein>
    <recommendedName>
        <fullName evidence="10">Ig-like domain-containing protein</fullName>
    </recommendedName>
</protein>
<comment type="subcellular location">
    <subcellularLocation>
        <location evidence="1">Membrane</location>
    </subcellularLocation>
</comment>
<feature type="transmembrane region" description="Helical" evidence="6">
    <location>
        <begin position="216"/>
        <end position="240"/>
    </location>
</feature>
<evidence type="ECO:0000256" key="5">
    <source>
        <dbReference type="SAM" id="MobiDB-lite"/>
    </source>
</evidence>
<sequence length="284" mass="30860">MEGRSAVWLLAALLLLEALISAEAQNTLKYLEVGGKLVLKPKPVSEPIRSIIWKFNFGVVGEWHKDTLPLDYSEVFKDRAKVDTTTGELEISNMMKTDSGLYTVEINDGIQDGGYDVGVIKQVPKPTAFMRPPTCTQSSERCFLTCDGDITEAGPVTFYFKKGDGGWEEGEQAITIMNDKDTKAVETFSCRMKNPVGQKDSEPVKNPFYVKSNPGLIVGIVLGVLAVVGVIGGVIVGLFLKKQRSGNGTVTTPAASTIENGDKPEERPLKDMSPEGIPDSKEDV</sequence>
<evidence type="ECO:0008006" key="10">
    <source>
        <dbReference type="Google" id="ProtNLM"/>
    </source>
</evidence>
<organism evidence="8 9">
    <name type="scientific">Acanthochromis polyacanthus</name>
    <name type="common">spiny chromis</name>
    <dbReference type="NCBI Taxonomy" id="80966"/>
    <lineage>
        <taxon>Eukaryota</taxon>
        <taxon>Metazoa</taxon>
        <taxon>Chordata</taxon>
        <taxon>Craniata</taxon>
        <taxon>Vertebrata</taxon>
        <taxon>Euteleostomi</taxon>
        <taxon>Actinopterygii</taxon>
        <taxon>Neopterygii</taxon>
        <taxon>Teleostei</taxon>
        <taxon>Neoteleostei</taxon>
        <taxon>Acanthomorphata</taxon>
        <taxon>Ovalentaria</taxon>
        <taxon>Pomacentridae</taxon>
        <taxon>Acanthochromis</taxon>
    </lineage>
</organism>
<name>A0A3Q1EZ25_9TELE</name>
<evidence type="ECO:0000313" key="9">
    <source>
        <dbReference type="Proteomes" id="UP000257200"/>
    </source>
</evidence>
<feature type="signal peptide" evidence="7">
    <location>
        <begin position="1"/>
        <end position="24"/>
    </location>
</feature>
<dbReference type="GeneTree" id="ENSGT00610000086518"/>
<feature type="compositionally biased region" description="Polar residues" evidence="5">
    <location>
        <begin position="245"/>
        <end position="259"/>
    </location>
</feature>
<keyword evidence="6" id="KW-0812">Transmembrane</keyword>
<keyword evidence="3 6" id="KW-0472">Membrane</keyword>
<dbReference type="InterPro" id="IPR013783">
    <property type="entry name" value="Ig-like_fold"/>
</dbReference>
<feature type="region of interest" description="Disordered" evidence="5">
    <location>
        <begin position="245"/>
        <end position="284"/>
    </location>
</feature>
<dbReference type="InterPro" id="IPR015631">
    <property type="entry name" value="CD2/SLAM_rcpt"/>
</dbReference>
<evidence type="ECO:0000256" key="1">
    <source>
        <dbReference type="ARBA" id="ARBA00004370"/>
    </source>
</evidence>
<feature type="chain" id="PRO_5018715698" description="Ig-like domain-containing protein" evidence="7">
    <location>
        <begin position="25"/>
        <end position="284"/>
    </location>
</feature>
<evidence type="ECO:0000256" key="7">
    <source>
        <dbReference type="SAM" id="SignalP"/>
    </source>
</evidence>
<dbReference type="STRING" id="80966.ENSAPOP00000009449"/>
<dbReference type="PANTHER" id="PTHR12080:SF125">
    <property type="entry name" value="CD48 ANTIGEN-LIKE"/>
    <property type="match status" value="1"/>
</dbReference>
<evidence type="ECO:0000256" key="3">
    <source>
        <dbReference type="ARBA" id="ARBA00023136"/>
    </source>
</evidence>
<keyword evidence="6" id="KW-1133">Transmembrane helix</keyword>
<keyword evidence="2 7" id="KW-0732">Signal</keyword>
<evidence type="ECO:0000313" key="8">
    <source>
        <dbReference type="Ensembl" id="ENSAPOP00000009449.1"/>
    </source>
</evidence>